<accession>A0A2V1N170</accession>
<comment type="function">
    <text evidence="1">May bind long-chain fatty acids, such as palmitate, and may play a role in lipid transport or fatty acid metabolism.</text>
</comment>
<keyword evidence="4" id="KW-1185">Reference proteome</keyword>
<dbReference type="Pfam" id="PF02645">
    <property type="entry name" value="DegV"/>
    <property type="match status" value="1"/>
</dbReference>
<evidence type="ECO:0000313" key="3">
    <source>
        <dbReference type="EMBL" id="PWG00060.1"/>
    </source>
</evidence>
<dbReference type="AlphaFoldDB" id="A0A2V1N170"/>
<reference evidence="3 4" key="1">
    <citation type="journal article" date="2018" name="Int. J. Syst. Evol. Microbiol.">
        <title>Lactobacillus bambusae sp. nov., isolated from a traditional fermented Ma-bamboo shoots of Taiwan.</title>
        <authorList>
            <person name="Wang L.-T."/>
        </authorList>
    </citation>
    <scope>NUCLEOTIDE SEQUENCE [LARGE SCALE GENOMIC DNA]</scope>
    <source>
        <strain evidence="3 4">BS-W1</strain>
    </source>
</reference>
<protein>
    <submittedName>
        <fullName evidence="3">Fatty acid-binding protein DegV</fullName>
    </submittedName>
</protein>
<gene>
    <name evidence="3" type="ORF">DCM90_03740</name>
</gene>
<dbReference type="Gene3D" id="3.40.50.10170">
    <property type="match status" value="1"/>
</dbReference>
<keyword evidence="2" id="KW-0446">Lipid-binding</keyword>
<name>A0A2V1N170_9LACO</name>
<evidence type="ECO:0000313" key="4">
    <source>
        <dbReference type="Proteomes" id="UP000245080"/>
    </source>
</evidence>
<sequence length="300" mass="33066">MLYWLKQAKRGPEMKTAVVTTSSAYLTAEQCETYGIKVIHAPVLFGNRLYQEGVDLDSNLFYRLLKTEKKQIPTPAQASMDELTPLFTDLAHEGYEDVIIIGLAGGLSGFINTLTTYAQNVTALQVWPWDSYGVCASTGYQALLAGQLAQNGLSVQEILARLSVLRSRLKSVWLLDSLRPLSRTGQINLNPVSDLLKGKPILTFTEQGQVKVTGSARFDRSALNESVKLLGQDEKDADYLLRATVVNGDDRESMQEWLDKLAAELPNIQFEEGIIGPYVGTLMGSGAMGLVWGQDWKSLT</sequence>
<proteinExistence type="predicted"/>
<comment type="caution">
    <text evidence="3">The sequence shown here is derived from an EMBL/GenBank/DDBJ whole genome shotgun (WGS) entry which is preliminary data.</text>
</comment>
<dbReference type="GO" id="GO:0008289">
    <property type="term" value="F:lipid binding"/>
    <property type="evidence" value="ECO:0007669"/>
    <property type="project" value="UniProtKB-KW"/>
</dbReference>
<dbReference type="InterPro" id="IPR050270">
    <property type="entry name" value="DegV_domain_contain"/>
</dbReference>
<dbReference type="OrthoDB" id="9775494at2"/>
<organism evidence="3 4">
    <name type="scientific">Levilactobacillus bambusae</name>
    <dbReference type="NCBI Taxonomy" id="2024736"/>
    <lineage>
        <taxon>Bacteria</taxon>
        <taxon>Bacillati</taxon>
        <taxon>Bacillota</taxon>
        <taxon>Bacilli</taxon>
        <taxon>Lactobacillales</taxon>
        <taxon>Lactobacillaceae</taxon>
        <taxon>Levilactobacillus</taxon>
    </lineage>
</organism>
<dbReference type="NCBIfam" id="TIGR00762">
    <property type="entry name" value="DegV"/>
    <property type="match status" value="1"/>
</dbReference>
<dbReference type="InterPro" id="IPR043168">
    <property type="entry name" value="DegV_C"/>
</dbReference>
<dbReference type="PANTHER" id="PTHR33434">
    <property type="entry name" value="DEGV DOMAIN-CONTAINING PROTEIN DR_1986-RELATED"/>
    <property type="match status" value="1"/>
</dbReference>
<dbReference type="PROSITE" id="PS51482">
    <property type="entry name" value="DEGV"/>
    <property type="match status" value="1"/>
</dbReference>
<evidence type="ECO:0000256" key="1">
    <source>
        <dbReference type="ARBA" id="ARBA00003238"/>
    </source>
</evidence>
<dbReference type="Proteomes" id="UP000245080">
    <property type="component" value="Unassembled WGS sequence"/>
</dbReference>
<dbReference type="Gene3D" id="3.30.1180.10">
    <property type="match status" value="1"/>
</dbReference>
<dbReference type="PANTHER" id="PTHR33434:SF2">
    <property type="entry name" value="FATTY ACID-BINDING PROTEIN TM_1468"/>
    <property type="match status" value="1"/>
</dbReference>
<dbReference type="SUPFAM" id="SSF82549">
    <property type="entry name" value="DAK1/DegV-like"/>
    <property type="match status" value="1"/>
</dbReference>
<evidence type="ECO:0000256" key="2">
    <source>
        <dbReference type="ARBA" id="ARBA00023121"/>
    </source>
</evidence>
<dbReference type="InterPro" id="IPR003797">
    <property type="entry name" value="DegV"/>
</dbReference>
<dbReference type="EMBL" id="QCXQ01000002">
    <property type="protein sequence ID" value="PWG00060.1"/>
    <property type="molecule type" value="Genomic_DNA"/>
</dbReference>